<evidence type="ECO:0000256" key="5">
    <source>
        <dbReference type="ARBA" id="ARBA00022989"/>
    </source>
</evidence>
<feature type="transmembrane region" description="Helical" evidence="9">
    <location>
        <begin position="58"/>
        <end position="80"/>
    </location>
</feature>
<feature type="transmembrane region" description="Helical" evidence="9">
    <location>
        <begin position="357"/>
        <end position="373"/>
    </location>
</feature>
<evidence type="ECO:0000313" key="10">
    <source>
        <dbReference type="EnsemblMetazoa" id="XP_030853343"/>
    </source>
</evidence>
<evidence type="ECO:0000313" key="11">
    <source>
        <dbReference type="Proteomes" id="UP000007110"/>
    </source>
</evidence>
<dbReference type="KEGG" id="spu:115929147"/>
<keyword evidence="4 9" id="KW-0812">Transmembrane</keyword>
<keyword evidence="5 9" id="KW-1133">Transmembrane helix</keyword>
<protein>
    <recommendedName>
        <fullName evidence="3">Transmembrane protein 168</fullName>
    </recommendedName>
</protein>
<feature type="transmembrane region" description="Helical" evidence="9">
    <location>
        <begin position="258"/>
        <end position="278"/>
    </location>
</feature>
<dbReference type="OrthoDB" id="5967342at2759"/>
<dbReference type="InParanoid" id="A0A7M7PNJ6"/>
<keyword evidence="11" id="KW-1185">Reference proteome</keyword>
<evidence type="ECO:0000256" key="1">
    <source>
        <dbReference type="ARBA" id="ARBA00004232"/>
    </source>
</evidence>
<dbReference type="CDD" id="cd21494">
    <property type="entry name" value="TMEM168"/>
    <property type="match status" value="1"/>
</dbReference>
<evidence type="ECO:0000256" key="2">
    <source>
        <dbReference type="ARBA" id="ARBA00007329"/>
    </source>
</evidence>
<evidence type="ECO:0000256" key="9">
    <source>
        <dbReference type="SAM" id="Phobius"/>
    </source>
</evidence>
<feature type="transmembrane region" description="Helical" evidence="9">
    <location>
        <begin position="192"/>
        <end position="214"/>
    </location>
</feature>
<dbReference type="PANTHER" id="PTHR14437:SF2">
    <property type="entry name" value="TRANSMEMBRANE PROTEIN 168"/>
    <property type="match status" value="1"/>
</dbReference>
<organism evidence="10 11">
    <name type="scientific">Strongylocentrotus purpuratus</name>
    <name type="common">Purple sea urchin</name>
    <dbReference type="NCBI Taxonomy" id="7668"/>
    <lineage>
        <taxon>Eukaryota</taxon>
        <taxon>Metazoa</taxon>
        <taxon>Echinodermata</taxon>
        <taxon>Eleutherozoa</taxon>
        <taxon>Echinozoa</taxon>
        <taxon>Echinoidea</taxon>
        <taxon>Euechinoidea</taxon>
        <taxon>Echinacea</taxon>
        <taxon>Camarodonta</taxon>
        <taxon>Echinidea</taxon>
        <taxon>Strongylocentrotidae</taxon>
        <taxon>Strongylocentrotus</taxon>
    </lineage>
</organism>
<feature type="transmembrane region" description="Helical" evidence="9">
    <location>
        <begin position="92"/>
        <end position="108"/>
    </location>
</feature>
<evidence type="ECO:0000256" key="6">
    <source>
        <dbReference type="ARBA" id="ARBA00023136"/>
    </source>
</evidence>
<evidence type="ECO:0000256" key="4">
    <source>
        <dbReference type="ARBA" id="ARBA00022692"/>
    </source>
</evidence>
<dbReference type="AlphaFoldDB" id="A0A7M7PNJ6"/>
<keyword evidence="7" id="KW-0325">Glycoprotein</keyword>
<evidence type="ECO:0000256" key="3">
    <source>
        <dbReference type="ARBA" id="ARBA00014572"/>
    </source>
</evidence>
<comment type="similarity">
    <text evidence="2">Belongs to the TMEM168 family.</text>
</comment>
<dbReference type="GO" id="GO:0031965">
    <property type="term" value="C:nuclear membrane"/>
    <property type="evidence" value="ECO:0007669"/>
    <property type="project" value="UniProtKB-SubCell"/>
</dbReference>
<dbReference type="InterPro" id="IPR029713">
    <property type="entry name" value="TMEM168"/>
</dbReference>
<proteinExistence type="inferred from homology"/>
<keyword evidence="8" id="KW-0539">Nucleus</keyword>
<sequence>MTSIKYFISHCLALPFRAMTSLKDRCKLQIISILDGIVLFAAVCMGLYTCWQLTGDSTIVLLTGFGLLIFALSAILYYYFDLVDYTLSFTHLWYGCLLGIISFMDVGLNEAAPITKATNGLLASSLVLKMIWSISERACGQTGYTSRLLTTVEKYECIGFSIACMIKSTYMVSLWLLVIAFAFTIASLRLKVACAIPILVLFVTLSATFFFHAIEVPINPFALSCFAGRLLIDPVLDLYFCGLSVLERWNCLINRSHLIHRLLLLLAIAFEVLFLILAGEATLTHEEWYFAIPAYAVFGILWISLHIVFVITTWGFIGKLRECNRAYHAVSEETNKSLSVIMASKGLRFFTTISRRLVASALLSTLFLGAVMWQNHNAAFMAGWLIVLTVEGMLHGLLYELAGALGGTCTAYAVVGPSSFCRADGSAVPLPMTAAEENSNRSMGLLNTIQRFFLHHMIDIYSCDFSTSGLTLDSLNTKLRAFLSRSTEDGPRFDTYLLYYSGHVHANGDWALADNGVLKFDQLLELWSSLDQQSGSRLILVTDTPSGGEWPKRIKSDADNFIAIQTSILKKSTDPETGVTTSVGDFTKEWVDFNCTKETDISWHEQGRRTKAVYAVCSRWSEFTFHQPTESDMESHWQSNFPRTTHPLIKLLQLPSALDCLSLCSGCLYCIRRWKLKWLPPKIINSGHGFKLVQS</sequence>
<name>A0A7M7PNJ6_STRPU</name>
<comment type="subcellular location">
    <subcellularLocation>
        <location evidence="1">Nucleus membrane</location>
        <topology evidence="1">Multi-pass membrane protein</topology>
    </subcellularLocation>
</comment>
<accession>A0A7M7PNJ6</accession>
<dbReference type="EnsemblMetazoa" id="XM_030997483">
    <property type="protein sequence ID" value="XP_030853343"/>
    <property type="gene ID" value="LOC115929147"/>
</dbReference>
<evidence type="ECO:0000256" key="7">
    <source>
        <dbReference type="ARBA" id="ARBA00023180"/>
    </source>
</evidence>
<keyword evidence="6 9" id="KW-0472">Membrane</keyword>
<dbReference type="RefSeq" id="XP_030853343.1">
    <property type="nucleotide sequence ID" value="XM_030997483.1"/>
</dbReference>
<feature type="transmembrane region" description="Helical" evidence="9">
    <location>
        <begin position="158"/>
        <end position="185"/>
    </location>
</feature>
<evidence type="ECO:0000256" key="8">
    <source>
        <dbReference type="ARBA" id="ARBA00023242"/>
    </source>
</evidence>
<reference evidence="11" key="1">
    <citation type="submission" date="2015-02" db="EMBL/GenBank/DDBJ databases">
        <title>Genome sequencing for Strongylocentrotus purpuratus.</title>
        <authorList>
            <person name="Murali S."/>
            <person name="Liu Y."/>
            <person name="Vee V."/>
            <person name="English A."/>
            <person name="Wang M."/>
            <person name="Skinner E."/>
            <person name="Han Y."/>
            <person name="Muzny D.M."/>
            <person name="Worley K.C."/>
            <person name="Gibbs R.A."/>
        </authorList>
    </citation>
    <scope>NUCLEOTIDE SEQUENCE</scope>
</reference>
<feature type="transmembrane region" description="Helical" evidence="9">
    <location>
        <begin position="28"/>
        <end position="51"/>
    </location>
</feature>
<dbReference type="OMA" id="YGISKHW"/>
<dbReference type="Proteomes" id="UP000007110">
    <property type="component" value="Unassembled WGS sequence"/>
</dbReference>
<dbReference type="PANTHER" id="PTHR14437">
    <property type="entry name" value="TRANSMEMBRANE PROTEIN 168"/>
    <property type="match status" value="1"/>
</dbReference>
<dbReference type="FunCoup" id="A0A7M7PNJ6">
    <property type="interactions" value="659"/>
</dbReference>
<feature type="transmembrane region" description="Helical" evidence="9">
    <location>
        <begin position="290"/>
        <end position="317"/>
    </location>
</feature>
<dbReference type="GeneID" id="115929147"/>
<reference evidence="10" key="2">
    <citation type="submission" date="2021-01" db="UniProtKB">
        <authorList>
            <consortium name="EnsemblMetazoa"/>
        </authorList>
    </citation>
    <scope>IDENTIFICATION</scope>
</reference>